<evidence type="ECO:0000313" key="2">
    <source>
        <dbReference type="Proteomes" id="UP001595075"/>
    </source>
</evidence>
<reference evidence="1 2" key="1">
    <citation type="journal article" date="2024" name="Commun. Biol.">
        <title>Comparative genomic analysis of thermophilic fungi reveals convergent evolutionary adaptations and gene losses.</title>
        <authorList>
            <person name="Steindorff A.S."/>
            <person name="Aguilar-Pontes M.V."/>
            <person name="Robinson A.J."/>
            <person name="Andreopoulos B."/>
            <person name="LaButti K."/>
            <person name="Kuo A."/>
            <person name="Mondo S."/>
            <person name="Riley R."/>
            <person name="Otillar R."/>
            <person name="Haridas S."/>
            <person name="Lipzen A."/>
            <person name="Grimwood J."/>
            <person name="Schmutz J."/>
            <person name="Clum A."/>
            <person name="Reid I.D."/>
            <person name="Moisan M.C."/>
            <person name="Butler G."/>
            <person name="Nguyen T.T.M."/>
            <person name="Dewar K."/>
            <person name="Conant G."/>
            <person name="Drula E."/>
            <person name="Henrissat B."/>
            <person name="Hansel C."/>
            <person name="Singer S."/>
            <person name="Hutchinson M.I."/>
            <person name="de Vries R.P."/>
            <person name="Natvig D.O."/>
            <person name="Powell A.J."/>
            <person name="Tsang A."/>
            <person name="Grigoriev I.V."/>
        </authorList>
    </citation>
    <scope>NUCLEOTIDE SEQUENCE [LARGE SCALE GENOMIC DNA]</scope>
    <source>
        <strain evidence="1 2">CBS 494.80</strain>
    </source>
</reference>
<keyword evidence="2" id="KW-1185">Reference proteome</keyword>
<organism evidence="1 2">
    <name type="scientific">Oculimacula yallundae</name>
    <dbReference type="NCBI Taxonomy" id="86028"/>
    <lineage>
        <taxon>Eukaryota</taxon>
        <taxon>Fungi</taxon>
        <taxon>Dikarya</taxon>
        <taxon>Ascomycota</taxon>
        <taxon>Pezizomycotina</taxon>
        <taxon>Leotiomycetes</taxon>
        <taxon>Helotiales</taxon>
        <taxon>Ploettnerulaceae</taxon>
        <taxon>Oculimacula</taxon>
    </lineage>
</organism>
<name>A0ABR4CG01_9HELO</name>
<comment type="caution">
    <text evidence="1">The sequence shown here is derived from an EMBL/GenBank/DDBJ whole genome shotgun (WGS) entry which is preliminary data.</text>
</comment>
<sequence>MDAVALQDMAIKLSDAPALSRSAQHNEDFACNIHGIHVFRSGSKDHDLIKTSNFSQDNLKLQTAANEGALTRYLRQVVTRQSIRLPSRENSLVGSNLGILVCLLETQDSSSMAMYLSTEFKDFPESIRRYMSGHNAFSNGSWATPVWHDSERLSYVQNYLMAHKTLESFEPEIASPSSALGQQTVRSTSIAVWTGGSLEITNRASSP</sequence>
<protein>
    <submittedName>
        <fullName evidence="1">Uncharacterized protein</fullName>
    </submittedName>
</protein>
<proteinExistence type="predicted"/>
<gene>
    <name evidence="1" type="ORF">VTL71DRAFT_15033</name>
</gene>
<dbReference type="Proteomes" id="UP001595075">
    <property type="component" value="Unassembled WGS sequence"/>
</dbReference>
<accession>A0ABR4CG01</accession>
<evidence type="ECO:0000313" key="1">
    <source>
        <dbReference type="EMBL" id="KAL2068695.1"/>
    </source>
</evidence>
<dbReference type="EMBL" id="JAZHXI010000008">
    <property type="protein sequence ID" value="KAL2068695.1"/>
    <property type="molecule type" value="Genomic_DNA"/>
</dbReference>